<evidence type="ECO:0000256" key="2">
    <source>
        <dbReference type="ARBA" id="ARBA00010139"/>
    </source>
</evidence>
<evidence type="ECO:0000256" key="3">
    <source>
        <dbReference type="ARBA" id="ARBA00022630"/>
    </source>
</evidence>
<evidence type="ECO:0000256" key="1">
    <source>
        <dbReference type="ARBA" id="ARBA00001974"/>
    </source>
</evidence>
<evidence type="ECO:0000313" key="9">
    <source>
        <dbReference type="Proteomes" id="UP000297245"/>
    </source>
</evidence>
<dbReference type="GO" id="GO:0050661">
    <property type="term" value="F:NADP binding"/>
    <property type="evidence" value="ECO:0007669"/>
    <property type="project" value="InterPro"/>
</dbReference>
<dbReference type="OrthoDB" id="66881at2759"/>
<dbReference type="InterPro" id="IPR050775">
    <property type="entry name" value="FAD-binding_Monooxygenases"/>
</dbReference>
<organism evidence="8 9">
    <name type="scientific">Dendrothele bispora (strain CBS 962.96)</name>
    <dbReference type="NCBI Taxonomy" id="1314807"/>
    <lineage>
        <taxon>Eukaryota</taxon>
        <taxon>Fungi</taxon>
        <taxon>Dikarya</taxon>
        <taxon>Basidiomycota</taxon>
        <taxon>Agaricomycotina</taxon>
        <taxon>Agaricomycetes</taxon>
        <taxon>Agaricomycetidae</taxon>
        <taxon>Agaricales</taxon>
        <taxon>Agaricales incertae sedis</taxon>
        <taxon>Dendrothele</taxon>
    </lineage>
</organism>
<dbReference type="EMBL" id="ML179043">
    <property type="protein sequence ID" value="THV06410.1"/>
    <property type="molecule type" value="Genomic_DNA"/>
</dbReference>
<dbReference type="Gene3D" id="3.50.50.60">
    <property type="entry name" value="FAD/NAD(P)-binding domain"/>
    <property type="match status" value="3"/>
</dbReference>
<evidence type="ECO:0000256" key="5">
    <source>
        <dbReference type="ARBA" id="ARBA00022857"/>
    </source>
</evidence>
<keyword evidence="3" id="KW-0285">Flavoprotein</keyword>
<keyword evidence="4" id="KW-0274">FAD</keyword>
<evidence type="ECO:0000256" key="6">
    <source>
        <dbReference type="ARBA" id="ARBA00023002"/>
    </source>
</evidence>
<keyword evidence="6" id="KW-0560">Oxidoreductase</keyword>
<keyword evidence="9" id="KW-1185">Reference proteome</keyword>
<dbReference type="InterPro" id="IPR020946">
    <property type="entry name" value="Flavin_mOase-like"/>
</dbReference>
<comment type="cofactor">
    <cofactor evidence="1">
        <name>FAD</name>
        <dbReference type="ChEBI" id="CHEBI:57692"/>
    </cofactor>
</comment>
<sequence>MTSTQTAPDLDLDVLIIGAGFGGIHQLHHLRKMGLKAKIFEAGENLGGTWYWNTYPGARVDTDLPAYQLSIPELYKDWTFSEKFPDYRELQAYFAYADQKLDLRKDIFFDSRVKEASWDEKEGKWTILTENGKVAKAKLFLMCTGIGSKHYVPDIKGLDTFKGECYHTARWPKEKVDWKRKRVGVIGTGASGVQVIQEVAPDVDHLTVFQRTPNMALPMRQEKVSKETQDKMKEELYPTIFRRLRQTFGGFAYHLITEKGTMDATPEERRLLWETYWEQGGFRIWVANYADIFTNQVANDQVYAFWRDKTRDRLKDERMKEKLAPMVPPHPFGTKRPSLEQRYFEVFNQPNVTLVDLNETPIEQITEKGVRCKDGTEHELDILVLATGFDAVTGGMTAIDVKGSDGESIGYKWKDGVATYLGMTVTTYPNMFFLYGPQGPTGLSNGPSSVEMQSEWILDCIKYMLDNGYKRVEADTTAEAKWRDWVMELTEQTLFPLAKSWYMGANIPGKKIQPVNFAGGVPTYYQHITEIAQKRYEGLIFEKEFRV</sequence>
<name>A0A4S8MT87_DENBC</name>
<keyword evidence="5" id="KW-0521">NADP</keyword>
<proteinExistence type="inferred from homology"/>
<comment type="similarity">
    <text evidence="2">Belongs to the FAD-binding monooxygenase family.</text>
</comment>
<evidence type="ECO:0000256" key="7">
    <source>
        <dbReference type="ARBA" id="ARBA00023033"/>
    </source>
</evidence>
<dbReference type="GO" id="GO:0004499">
    <property type="term" value="F:N,N-dimethylaniline monooxygenase activity"/>
    <property type="evidence" value="ECO:0007669"/>
    <property type="project" value="InterPro"/>
</dbReference>
<evidence type="ECO:0000313" key="8">
    <source>
        <dbReference type="EMBL" id="THV06410.1"/>
    </source>
</evidence>
<dbReference type="PANTHER" id="PTHR43098:SF3">
    <property type="entry name" value="L-ORNITHINE N(5)-MONOOXYGENASE-RELATED"/>
    <property type="match status" value="1"/>
</dbReference>
<accession>A0A4S8MT87</accession>
<keyword evidence="7 8" id="KW-0503">Monooxygenase</keyword>
<reference evidence="8 9" key="1">
    <citation type="journal article" date="2019" name="Nat. Ecol. Evol.">
        <title>Megaphylogeny resolves global patterns of mushroom evolution.</title>
        <authorList>
            <person name="Varga T."/>
            <person name="Krizsan K."/>
            <person name="Foldi C."/>
            <person name="Dima B."/>
            <person name="Sanchez-Garcia M."/>
            <person name="Sanchez-Ramirez S."/>
            <person name="Szollosi G.J."/>
            <person name="Szarkandi J.G."/>
            <person name="Papp V."/>
            <person name="Albert L."/>
            <person name="Andreopoulos W."/>
            <person name="Angelini C."/>
            <person name="Antonin V."/>
            <person name="Barry K.W."/>
            <person name="Bougher N.L."/>
            <person name="Buchanan P."/>
            <person name="Buyck B."/>
            <person name="Bense V."/>
            <person name="Catcheside P."/>
            <person name="Chovatia M."/>
            <person name="Cooper J."/>
            <person name="Damon W."/>
            <person name="Desjardin D."/>
            <person name="Finy P."/>
            <person name="Geml J."/>
            <person name="Haridas S."/>
            <person name="Hughes K."/>
            <person name="Justo A."/>
            <person name="Karasinski D."/>
            <person name="Kautmanova I."/>
            <person name="Kiss B."/>
            <person name="Kocsube S."/>
            <person name="Kotiranta H."/>
            <person name="LaButti K.M."/>
            <person name="Lechner B.E."/>
            <person name="Liimatainen K."/>
            <person name="Lipzen A."/>
            <person name="Lukacs Z."/>
            <person name="Mihaltcheva S."/>
            <person name="Morgado L.N."/>
            <person name="Niskanen T."/>
            <person name="Noordeloos M.E."/>
            <person name="Ohm R.A."/>
            <person name="Ortiz-Santana B."/>
            <person name="Ovrebo C."/>
            <person name="Racz N."/>
            <person name="Riley R."/>
            <person name="Savchenko A."/>
            <person name="Shiryaev A."/>
            <person name="Soop K."/>
            <person name="Spirin V."/>
            <person name="Szebenyi C."/>
            <person name="Tomsovsky M."/>
            <person name="Tulloss R.E."/>
            <person name="Uehling J."/>
            <person name="Grigoriev I.V."/>
            <person name="Vagvolgyi C."/>
            <person name="Papp T."/>
            <person name="Martin F.M."/>
            <person name="Miettinen O."/>
            <person name="Hibbett D.S."/>
            <person name="Nagy L.G."/>
        </authorList>
    </citation>
    <scope>NUCLEOTIDE SEQUENCE [LARGE SCALE GENOMIC DNA]</scope>
    <source>
        <strain evidence="8 9">CBS 962.96</strain>
    </source>
</reference>
<dbReference type="GO" id="GO:0050660">
    <property type="term" value="F:flavin adenine dinucleotide binding"/>
    <property type="evidence" value="ECO:0007669"/>
    <property type="project" value="InterPro"/>
</dbReference>
<dbReference type="Proteomes" id="UP000297245">
    <property type="component" value="Unassembled WGS sequence"/>
</dbReference>
<evidence type="ECO:0000256" key="4">
    <source>
        <dbReference type="ARBA" id="ARBA00022827"/>
    </source>
</evidence>
<dbReference type="AlphaFoldDB" id="A0A4S8MT87"/>
<dbReference type="InterPro" id="IPR036188">
    <property type="entry name" value="FAD/NAD-bd_sf"/>
</dbReference>
<protein>
    <submittedName>
        <fullName evidence="8">Cyclohexanone monooxygenase</fullName>
    </submittedName>
</protein>
<dbReference type="SUPFAM" id="SSF51905">
    <property type="entry name" value="FAD/NAD(P)-binding domain"/>
    <property type="match status" value="1"/>
</dbReference>
<dbReference type="PANTHER" id="PTHR43098">
    <property type="entry name" value="L-ORNITHINE N(5)-MONOOXYGENASE-RELATED"/>
    <property type="match status" value="1"/>
</dbReference>
<dbReference type="Pfam" id="PF00743">
    <property type="entry name" value="FMO-like"/>
    <property type="match status" value="1"/>
</dbReference>
<gene>
    <name evidence="8" type="ORF">K435DRAFT_773352</name>
</gene>